<dbReference type="AlphaFoldDB" id="A0A8H6J5D6"/>
<dbReference type="Proteomes" id="UP000652219">
    <property type="component" value="Unassembled WGS sequence"/>
</dbReference>
<comment type="caution">
    <text evidence="2">The sequence shown here is derived from an EMBL/GenBank/DDBJ whole genome shotgun (WGS) entry which is preliminary data.</text>
</comment>
<evidence type="ECO:0000256" key="1">
    <source>
        <dbReference type="SAM" id="MobiDB-lite"/>
    </source>
</evidence>
<reference evidence="2 3" key="1">
    <citation type="journal article" date="2020" name="Phytopathology">
        <title>Genome Sequence Resources of Colletotrichum truncatum, C. plurivorum, C. musicola, and C. sojae: Four Species Pathogenic to Soybean (Glycine max).</title>
        <authorList>
            <person name="Rogerio F."/>
            <person name="Boufleur T.R."/>
            <person name="Ciampi-Guillardi M."/>
            <person name="Sukno S.A."/>
            <person name="Thon M.R."/>
            <person name="Massola Junior N.S."/>
            <person name="Baroncelli R."/>
        </authorList>
    </citation>
    <scope>NUCLEOTIDE SEQUENCE [LARGE SCALE GENOMIC DNA]</scope>
    <source>
        <strain evidence="2 3">LFN0009</strain>
    </source>
</reference>
<accession>A0A8H6J5D6</accession>
<name>A0A8H6J5D6_9PEZI</name>
<feature type="region of interest" description="Disordered" evidence="1">
    <location>
        <begin position="142"/>
        <end position="172"/>
    </location>
</feature>
<organism evidence="2 3">
    <name type="scientific">Colletotrichum sojae</name>
    <dbReference type="NCBI Taxonomy" id="2175907"/>
    <lineage>
        <taxon>Eukaryota</taxon>
        <taxon>Fungi</taxon>
        <taxon>Dikarya</taxon>
        <taxon>Ascomycota</taxon>
        <taxon>Pezizomycotina</taxon>
        <taxon>Sordariomycetes</taxon>
        <taxon>Hypocreomycetidae</taxon>
        <taxon>Glomerellales</taxon>
        <taxon>Glomerellaceae</taxon>
        <taxon>Colletotrichum</taxon>
        <taxon>Colletotrichum orchidearum species complex</taxon>
    </lineage>
</organism>
<evidence type="ECO:0000313" key="2">
    <source>
        <dbReference type="EMBL" id="KAF6806340.1"/>
    </source>
</evidence>
<feature type="region of interest" description="Disordered" evidence="1">
    <location>
        <begin position="51"/>
        <end position="71"/>
    </location>
</feature>
<evidence type="ECO:0000313" key="3">
    <source>
        <dbReference type="Proteomes" id="UP000652219"/>
    </source>
</evidence>
<proteinExistence type="predicted"/>
<keyword evidence="3" id="KW-1185">Reference proteome</keyword>
<dbReference type="EMBL" id="WIGN01000161">
    <property type="protein sequence ID" value="KAF6806340.1"/>
    <property type="molecule type" value="Genomic_DNA"/>
</dbReference>
<sequence length="180" mass="20857">MSGPQHTPERQVLPAQNFVISSFARQPFLRSLANHATLSTWERTLNKGTFGYDNSNQHQQHEQHQHRHRHRQRGLLQRRWCLRAQLKPTFFRLPSYRLPQKPAPRLASLTGPVELEDPFLSWTLIQPPVRPLSLRRASLRGSFNGHSNTSPPDPGFALRKTPRTPIAHPGRPCHRIEPWM</sequence>
<gene>
    <name evidence="2" type="ORF">CSOJ01_08916</name>
</gene>
<protein>
    <submittedName>
        <fullName evidence="2">Uncharacterized protein</fullName>
    </submittedName>
</protein>